<reference evidence="1" key="1">
    <citation type="submission" date="2023-03" db="EMBL/GenBank/DDBJ databases">
        <title>Massive genome expansion in bonnet fungi (Mycena s.s.) driven by repeated elements and novel gene families across ecological guilds.</title>
        <authorList>
            <consortium name="Lawrence Berkeley National Laboratory"/>
            <person name="Harder C.B."/>
            <person name="Miyauchi S."/>
            <person name="Viragh M."/>
            <person name="Kuo A."/>
            <person name="Thoen E."/>
            <person name="Andreopoulos B."/>
            <person name="Lu D."/>
            <person name="Skrede I."/>
            <person name="Drula E."/>
            <person name="Henrissat B."/>
            <person name="Morin E."/>
            <person name="Kohler A."/>
            <person name="Barry K."/>
            <person name="LaButti K."/>
            <person name="Morin E."/>
            <person name="Salamov A."/>
            <person name="Lipzen A."/>
            <person name="Mereny Z."/>
            <person name="Hegedus B."/>
            <person name="Baldrian P."/>
            <person name="Stursova M."/>
            <person name="Weitz H."/>
            <person name="Taylor A."/>
            <person name="Grigoriev I.V."/>
            <person name="Nagy L.G."/>
            <person name="Martin F."/>
            <person name="Kauserud H."/>
        </authorList>
    </citation>
    <scope>NUCLEOTIDE SEQUENCE</scope>
    <source>
        <strain evidence="1">CBHHK067</strain>
    </source>
</reference>
<dbReference type="AlphaFoldDB" id="A0AAD7C0R8"/>
<dbReference type="EMBL" id="JARKIE010000462">
    <property type="protein sequence ID" value="KAJ7636160.1"/>
    <property type="molecule type" value="Genomic_DNA"/>
</dbReference>
<name>A0AAD7C0R8_MYCRO</name>
<evidence type="ECO:0000313" key="1">
    <source>
        <dbReference type="EMBL" id="KAJ7636160.1"/>
    </source>
</evidence>
<keyword evidence="2" id="KW-1185">Reference proteome</keyword>
<gene>
    <name evidence="1" type="ORF">B0H17DRAFT_1279556</name>
</gene>
<evidence type="ECO:0000313" key="2">
    <source>
        <dbReference type="Proteomes" id="UP001221757"/>
    </source>
</evidence>
<proteinExistence type="predicted"/>
<comment type="caution">
    <text evidence="1">The sequence shown here is derived from an EMBL/GenBank/DDBJ whole genome shotgun (WGS) entry which is preliminary data.</text>
</comment>
<organism evidence="1 2">
    <name type="scientific">Mycena rosella</name>
    <name type="common">Pink bonnet</name>
    <name type="synonym">Agaricus rosellus</name>
    <dbReference type="NCBI Taxonomy" id="1033263"/>
    <lineage>
        <taxon>Eukaryota</taxon>
        <taxon>Fungi</taxon>
        <taxon>Dikarya</taxon>
        <taxon>Basidiomycota</taxon>
        <taxon>Agaricomycotina</taxon>
        <taxon>Agaricomycetes</taxon>
        <taxon>Agaricomycetidae</taxon>
        <taxon>Agaricales</taxon>
        <taxon>Marasmiineae</taxon>
        <taxon>Mycenaceae</taxon>
        <taxon>Mycena</taxon>
    </lineage>
</organism>
<dbReference type="Proteomes" id="UP001221757">
    <property type="component" value="Unassembled WGS sequence"/>
</dbReference>
<accession>A0AAD7C0R8</accession>
<sequence length="455" mass="51140">MMLPAARWVNQIRTTKLGLFLRLLLDFGRVNNIESPSRLLQDPFRKEEVCFSSVWSRLTITVRYAVTDGLRYAPKDPQRLCSKDAAACGSGVPPTADEAEAVDHGHVSQSRVCAMITAMFPALEKLNLDGHWGTVIRRPAPLDVPTIVMTFPEKYLFAETPGPPALLAGYRRPLGRTFLEAQYLQRFTAGPPDPFIPQFSRSREAFSKLPAVLRMWRTGCWRLYYRSFVRALRGHLHAVIWLGLAFGDGRKDNVIQSSGVSCTHEITQNDEPYAYDSTDKDVERCVWHRMWHVVDKHQASFGLHGACALRDVDDCGVPARHPRSEPHDLGVVLVEGELPEGEVGPAGRPMERQLSWDAGTDVDRRYLNIVDSRIWGVRRGYRDPHNHGRFTEVLAMDVEVPAVQSTDGQRPQTDAQRSSVDDAVVEMAVDQCAQLVNVTGEDHSDRVLVQGHVWD</sequence>
<protein>
    <submittedName>
        <fullName evidence="1">Uncharacterized protein</fullName>
    </submittedName>
</protein>